<evidence type="ECO:0000256" key="3">
    <source>
        <dbReference type="ARBA" id="ARBA00022692"/>
    </source>
</evidence>
<dbReference type="GO" id="GO:0030672">
    <property type="term" value="C:synaptic vesicle membrane"/>
    <property type="evidence" value="ECO:0007669"/>
    <property type="project" value="TreeGrafter"/>
</dbReference>
<comment type="subcellular location">
    <subcellularLocation>
        <location evidence="1">Membrane</location>
        <topology evidence="1">Multi-pass membrane protein</topology>
    </subcellularLocation>
</comment>
<comment type="caution">
    <text evidence="8">The sequence shown here is derived from an EMBL/GenBank/DDBJ whole genome shotgun (WGS) entry which is preliminary data.</text>
</comment>
<dbReference type="PROSITE" id="PS50850">
    <property type="entry name" value="MFS"/>
    <property type="match status" value="1"/>
</dbReference>
<dbReference type="AlphaFoldDB" id="A0A811M2K2"/>
<dbReference type="InterPro" id="IPR020846">
    <property type="entry name" value="MFS_dom"/>
</dbReference>
<evidence type="ECO:0000313" key="8">
    <source>
        <dbReference type="EMBL" id="CAD5234151.1"/>
    </source>
</evidence>
<evidence type="ECO:0000256" key="2">
    <source>
        <dbReference type="ARBA" id="ARBA00022448"/>
    </source>
</evidence>
<accession>A0A811M2K2</accession>
<dbReference type="SUPFAM" id="SSF103473">
    <property type="entry name" value="MFS general substrate transporter"/>
    <property type="match status" value="1"/>
</dbReference>
<dbReference type="Pfam" id="PF07690">
    <property type="entry name" value="MFS_1"/>
    <property type="match status" value="1"/>
</dbReference>
<dbReference type="PANTHER" id="PTHR23506:SF23">
    <property type="entry name" value="GH10249P"/>
    <property type="match status" value="1"/>
</dbReference>
<dbReference type="Proteomes" id="UP000659654">
    <property type="component" value="Unassembled WGS sequence"/>
</dbReference>
<keyword evidence="4 6" id="KW-1133">Transmembrane helix</keyword>
<dbReference type="InterPro" id="IPR050930">
    <property type="entry name" value="MFS_Vesicular_Transporter"/>
</dbReference>
<keyword evidence="9" id="KW-1185">Reference proteome</keyword>
<protein>
    <submittedName>
        <fullName evidence="8">(pine wood nematode) hypothetical protein</fullName>
    </submittedName>
</protein>
<dbReference type="EMBL" id="CAJFDI010000006">
    <property type="protein sequence ID" value="CAD5234151.1"/>
    <property type="molecule type" value="Genomic_DNA"/>
</dbReference>
<feature type="transmembrane region" description="Helical" evidence="6">
    <location>
        <begin position="78"/>
        <end position="101"/>
    </location>
</feature>
<feature type="transmembrane region" description="Helical" evidence="6">
    <location>
        <begin position="55"/>
        <end position="72"/>
    </location>
</feature>
<dbReference type="EMBL" id="CAJFCV020000006">
    <property type="protein sequence ID" value="CAG9129732.1"/>
    <property type="molecule type" value="Genomic_DNA"/>
</dbReference>
<reference evidence="8" key="1">
    <citation type="submission" date="2020-09" db="EMBL/GenBank/DDBJ databases">
        <authorList>
            <person name="Kikuchi T."/>
        </authorList>
    </citation>
    <scope>NUCLEOTIDE SEQUENCE</scope>
    <source>
        <strain evidence="8">Ka4C1</strain>
    </source>
</reference>
<organism evidence="8 9">
    <name type="scientific">Bursaphelenchus xylophilus</name>
    <name type="common">Pinewood nematode worm</name>
    <name type="synonym">Aphelenchoides xylophilus</name>
    <dbReference type="NCBI Taxonomy" id="6326"/>
    <lineage>
        <taxon>Eukaryota</taxon>
        <taxon>Metazoa</taxon>
        <taxon>Ecdysozoa</taxon>
        <taxon>Nematoda</taxon>
        <taxon>Chromadorea</taxon>
        <taxon>Rhabditida</taxon>
        <taxon>Tylenchina</taxon>
        <taxon>Tylenchomorpha</taxon>
        <taxon>Aphelenchoidea</taxon>
        <taxon>Aphelenchoididae</taxon>
        <taxon>Bursaphelenchus</taxon>
    </lineage>
</organism>
<dbReference type="Proteomes" id="UP000582659">
    <property type="component" value="Unassembled WGS sequence"/>
</dbReference>
<dbReference type="GO" id="GO:0015842">
    <property type="term" value="P:aminergic neurotransmitter loading into synaptic vesicle"/>
    <property type="evidence" value="ECO:0007669"/>
    <property type="project" value="TreeGrafter"/>
</dbReference>
<feature type="transmembrane region" description="Helical" evidence="6">
    <location>
        <begin position="113"/>
        <end position="134"/>
    </location>
</feature>
<evidence type="ECO:0000313" key="9">
    <source>
        <dbReference type="Proteomes" id="UP000659654"/>
    </source>
</evidence>
<evidence type="ECO:0000256" key="5">
    <source>
        <dbReference type="ARBA" id="ARBA00023136"/>
    </source>
</evidence>
<evidence type="ECO:0000256" key="1">
    <source>
        <dbReference type="ARBA" id="ARBA00004141"/>
    </source>
</evidence>
<dbReference type="GO" id="GO:0043195">
    <property type="term" value="C:terminal bouton"/>
    <property type="evidence" value="ECO:0007669"/>
    <property type="project" value="TreeGrafter"/>
</dbReference>
<sequence>MSVSSIQPTLPLWMIETWNSSSAEQGVSFLPMTLGYLINTQIFGHISHRFGRWKLAMAGLLIIGIAGFVIPYCPNRFVLIFPVFFTGMGIAIVDVTMFSMLGTIVDKRHSSAYGSVFAIGDSAECLAFAAGPFLAGPFVKWFGFKYAMFFMGGINLLYIPFMILLKNLDGSDGKESNGSDESIGFDGVEFTKTGESDELSLRKRRPSELYNASNKSLKSLSLSI</sequence>
<dbReference type="InterPro" id="IPR011701">
    <property type="entry name" value="MFS"/>
</dbReference>
<dbReference type="OrthoDB" id="5086884at2759"/>
<feature type="transmembrane region" description="Helical" evidence="6">
    <location>
        <begin position="146"/>
        <end position="165"/>
    </location>
</feature>
<feature type="domain" description="Major facilitator superfamily (MFS) profile" evidence="7">
    <location>
        <begin position="1"/>
        <end position="224"/>
    </location>
</feature>
<dbReference type="Gene3D" id="1.20.1250.20">
    <property type="entry name" value="MFS general substrate transporter like domains"/>
    <property type="match status" value="1"/>
</dbReference>
<proteinExistence type="predicted"/>
<keyword evidence="2" id="KW-0813">Transport</keyword>
<keyword evidence="5 6" id="KW-0472">Membrane</keyword>
<gene>
    <name evidence="8" type="ORF">BXYJ_LOCUS14242</name>
</gene>
<dbReference type="GO" id="GO:0005335">
    <property type="term" value="F:serotonin:sodium:chloride symporter activity"/>
    <property type="evidence" value="ECO:0007669"/>
    <property type="project" value="TreeGrafter"/>
</dbReference>
<dbReference type="SMR" id="A0A811M2K2"/>
<dbReference type="PANTHER" id="PTHR23506">
    <property type="entry name" value="GH10249P"/>
    <property type="match status" value="1"/>
</dbReference>
<evidence type="ECO:0000256" key="6">
    <source>
        <dbReference type="SAM" id="Phobius"/>
    </source>
</evidence>
<keyword evidence="3 6" id="KW-0812">Transmembrane</keyword>
<evidence type="ECO:0000256" key="4">
    <source>
        <dbReference type="ARBA" id="ARBA00022989"/>
    </source>
</evidence>
<dbReference type="InterPro" id="IPR036259">
    <property type="entry name" value="MFS_trans_sf"/>
</dbReference>
<evidence type="ECO:0000259" key="7">
    <source>
        <dbReference type="PROSITE" id="PS50850"/>
    </source>
</evidence>
<name>A0A811M2K2_BURXY</name>